<protein>
    <recommendedName>
        <fullName evidence="9">Cell division protein FtsQ</fullName>
    </recommendedName>
</protein>
<sequence length="267" mass="29210">MRAIQPPPVDVRLMNATASLVFLGVFALACAALVAWLLRNPAFAIAQVVVHGNPQHSSAVSLRANVLPQLQGNLFTLNLALARQAFEQMPWVRHAELRRGFPNTLEVVLEEHQPVAMWDGSDAQAMLNSFGEVFEANRGEVEHENLPRLAGPDGQSQQVLAMYRYLAQLLQQRQPTTQTAQAVALYLTPRGNWQLFLDNGAQLELGAGEQAQVGARLLDFIDTLPQALGPLGVKPGALEYADLRHSNGYAIRLRGVATQPETRAQGK</sequence>
<name>A0A2A2AA22_9BURK</name>
<dbReference type="GO" id="GO:0032153">
    <property type="term" value="C:cell division site"/>
    <property type="evidence" value="ECO:0007669"/>
    <property type="project" value="UniProtKB-UniRule"/>
</dbReference>
<dbReference type="PROSITE" id="PS51257">
    <property type="entry name" value="PROKAR_LIPOPROTEIN"/>
    <property type="match status" value="1"/>
</dbReference>
<dbReference type="InterPro" id="IPR026579">
    <property type="entry name" value="FtsQ"/>
</dbReference>
<comment type="similarity">
    <text evidence="9">Belongs to the FtsQ/DivIB family. FtsQ subfamily.</text>
</comment>
<dbReference type="InterPro" id="IPR045335">
    <property type="entry name" value="FtsQ_C_sf"/>
</dbReference>
<evidence type="ECO:0000256" key="8">
    <source>
        <dbReference type="ARBA" id="ARBA00023306"/>
    </source>
</evidence>
<dbReference type="EMBL" id="NSJF01000002">
    <property type="protein sequence ID" value="PAT35365.1"/>
    <property type="molecule type" value="Genomic_DNA"/>
</dbReference>
<evidence type="ECO:0000256" key="2">
    <source>
        <dbReference type="ARBA" id="ARBA00022475"/>
    </source>
</evidence>
<keyword evidence="4 9" id="KW-0132">Cell division</keyword>
<gene>
    <name evidence="9" type="primary">ftsQ</name>
    <name evidence="11" type="ORF">CK620_05685</name>
</gene>
<keyword evidence="3 9" id="KW-0997">Cell inner membrane</keyword>
<evidence type="ECO:0000256" key="9">
    <source>
        <dbReference type="HAMAP-Rule" id="MF_00911"/>
    </source>
</evidence>
<dbReference type="HAMAP" id="MF_00911">
    <property type="entry name" value="FtsQ_subfam"/>
    <property type="match status" value="1"/>
</dbReference>
<dbReference type="RefSeq" id="WP_095549469.1">
    <property type="nucleotide sequence ID" value="NZ_NSJF01000002.1"/>
</dbReference>
<keyword evidence="5 9" id="KW-0812">Transmembrane</keyword>
<dbReference type="PANTHER" id="PTHR35851">
    <property type="entry name" value="CELL DIVISION PROTEIN FTSQ"/>
    <property type="match status" value="1"/>
</dbReference>
<feature type="domain" description="POTRA" evidence="10">
    <location>
        <begin position="43"/>
        <end position="112"/>
    </location>
</feature>
<dbReference type="GO" id="GO:0043093">
    <property type="term" value="P:FtsZ-dependent cytokinesis"/>
    <property type="evidence" value="ECO:0007669"/>
    <property type="project" value="UniProtKB-UniRule"/>
</dbReference>
<dbReference type="Gene3D" id="3.40.50.11690">
    <property type="entry name" value="Cell division protein FtsQ/DivIB"/>
    <property type="match status" value="1"/>
</dbReference>
<comment type="caution">
    <text evidence="11">The sequence shown here is derived from an EMBL/GenBank/DDBJ whole genome shotgun (WGS) entry which is preliminary data.</text>
</comment>
<evidence type="ECO:0000256" key="4">
    <source>
        <dbReference type="ARBA" id="ARBA00022618"/>
    </source>
</evidence>
<evidence type="ECO:0000259" key="10">
    <source>
        <dbReference type="PROSITE" id="PS51779"/>
    </source>
</evidence>
<dbReference type="PANTHER" id="PTHR35851:SF1">
    <property type="entry name" value="CELL DIVISION PROTEIN FTSQ"/>
    <property type="match status" value="1"/>
</dbReference>
<dbReference type="InterPro" id="IPR013685">
    <property type="entry name" value="POTRA_FtsQ_type"/>
</dbReference>
<dbReference type="GO" id="GO:0005886">
    <property type="term" value="C:plasma membrane"/>
    <property type="evidence" value="ECO:0007669"/>
    <property type="project" value="UniProtKB-SubCell"/>
</dbReference>
<accession>A0A2A2AA22</accession>
<keyword evidence="7 9" id="KW-0472">Membrane</keyword>
<dbReference type="GO" id="GO:0090529">
    <property type="term" value="P:cell septum assembly"/>
    <property type="evidence" value="ECO:0007669"/>
    <property type="project" value="InterPro"/>
</dbReference>
<evidence type="ECO:0000313" key="11">
    <source>
        <dbReference type="EMBL" id="PAT35365.1"/>
    </source>
</evidence>
<dbReference type="InterPro" id="IPR034746">
    <property type="entry name" value="POTRA"/>
</dbReference>
<dbReference type="PROSITE" id="PS51779">
    <property type="entry name" value="POTRA"/>
    <property type="match status" value="1"/>
</dbReference>
<dbReference type="Proteomes" id="UP000217999">
    <property type="component" value="Unassembled WGS sequence"/>
</dbReference>
<keyword evidence="6 9" id="KW-1133">Transmembrane helix</keyword>
<dbReference type="Pfam" id="PF08478">
    <property type="entry name" value="POTRA_1"/>
    <property type="match status" value="1"/>
</dbReference>
<comment type="subunit">
    <text evidence="9">Part of a complex composed of FtsB, FtsL and FtsQ.</text>
</comment>
<evidence type="ECO:0000256" key="7">
    <source>
        <dbReference type="ARBA" id="ARBA00023136"/>
    </source>
</evidence>
<evidence type="ECO:0000256" key="3">
    <source>
        <dbReference type="ARBA" id="ARBA00022519"/>
    </source>
</evidence>
<keyword evidence="8 9" id="KW-0131">Cell cycle</keyword>
<keyword evidence="2 9" id="KW-1003">Cell membrane</keyword>
<evidence type="ECO:0000256" key="1">
    <source>
        <dbReference type="ARBA" id="ARBA00004370"/>
    </source>
</evidence>
<comment type="subcellular location">
    <subcellularLocation>
        <location evidence="9">Cell inner membrane</location>
        <topology evidence="9">Single-pass type II membrane protein</topology>
    </subcellularLocation>
    <subcellularLocation>
        <location evidence="1">Membrane</location>
    </subcellularLocation>
    <text evidence="9">Localizes to the division septum.</text>
</comment>
<evidence type="ECO:0000313" key="12">
    <source>
        <dbReference type="Proteomes" id="UP000217999"/>
    </source>
</evidence>
<dbReference type="AlphaFoldDB" id="A0A2A2AA22"/>
<evidence type="ECO:0000256" key="5">
    <source>
        <dbReference type="ARBA" id="ARBA00022692"/>
    </source>
</evidence>
<dbReference type="Gene3D" id="3.10.20.310">
    <property type="entry name" value="membrane protein fhac"/>
    <property type="match status" value="1"/>
</dbReference>
<proteinExistence type="inferred from homology"/>
<comment type="function">
    <text evidence="9">Essential cell division protein. May link together the upstream cell division proteins, which are predominantly cytoplasmic, with the downstream cell division proteins, which are predominantly periplasmic. May control correct divisome assembly.</text>
</comment>
<dbReference type="InterPro" id="IPR005548">
    <property type="entry name" value="Cell_div_FtsQ/DivIB_C"/>
</dbReference>
<dbReference type="Pfam" id="PF03799">
    <property type="entry name" value="FtsQ_DivIB_C"/>
    <property type="match status" value="1"/>
</dbReference>
<evidence type="ECO:0000256" key="6">
    <source>
        <dbReference type="ARBA" id="ARBA00022989"/>
    </source>
</evidence>
<reference evidence="11 12" key="1">
    <citation type="submission" date="2017-08" db="EMBL/GenBank/DDBJ databases">
        <title>WGS of Clinical strains of the CDC Group NO-1 linked to zoonotic infections in humans.</title>
        <authorList>
            <person name="Bernier A.-M."/>
            <person name="Bernard K."/>
        </authorList>
    </citation>
    <scope>NUCLEOTIDE SEQUENCE [LARGE SCALE GENOMIC DNA]</scope>
    <source>
        <strain evidence="11 12">NML03-0146</strain>
    </source>
</reference>
<organism evidence="11 12">
    <name type="scientific">Vandammella animalimorsus</name>
    <dbReference type="NCBI Taxonomy" id="2029117"/>
    <lineage>
        <taxon>Bacteria</taxon>
        <taxon>Pseudomonadati</taxon>
        <taxon>Pseudomonadota</taxon>
        <taxon>Betaproteobacteria</taxon>
        <taxon>Burkholderiales</taxon>
        <taxon>Comamonadaceae</taxon>
        <taxon>Vandammella</taxon>
    </lineage>
</organism>